<reference evidence="4" key="1">
    <citation type="submission" date="2023-07" db="EMBL/GenBank/DDBJ databases">
        <title>30 novel species of actinomycetes from the DSMZ collection.</title>
        <authorList>
            <person name="Nouioui I."/>
        </authorList>
    </citation>
    <scope>NUCLEOTIDE SEQUENCE [LARGE SCALE GENOMIC DNA]</scope>
    <source>
        <strain evidence="4">DSM 44918</strain>
    </source>
</reference>
<dbReference type="InterPro" id="IPR041413">
    <property type="entry name" value="MLTR_LBD"/>
</dbReference>
<dbReference type="CDD" id="cd00093">
    <property type="entry name" value="HTH_XRE"/>
    <property type="match status" value="1"/>
</dbReference>
<comment type="caution">
    <text evidence="3">The sequence shown here is derived from an EMBL/GenBank/DDBJ whole genome shotgun (WGS) entry which is preliminary data.</text>
</comment>
<sequence length="301" mass="33269">MSTKDEVREFLISRRANVTPEQAGLPDFGGERRVPGLRREEVAMLAGVSVDYYTRLERGNIRGASESVLNAIARALQLDDVERAHLFDLARTAPAAPTARRGRPQRSVRESVRRVLDNLAVPAIVHNATQDLVAANLMGRALYAPHFDTQRQPNIARFVFLDPRARDYYVDWPQARRTVAAIMRLEAGRDPLNRELTALIGELSACSPQFRKDWAGHDVHSHRTGVKSFRHPEVGVVEVAFDVFEMPGEAGLSIVTYSVDPGTESADKFALLASWAATRESGATGDRARAESARPTTTTND</sequence>
<dbReference type="RefSeq" id="WP_311597670.1">
    <property type="nucleotide sequence ID" value="NZ_JAVREM010000008.1"/>
</dbReference>
<dbReference type="PROSITE" id="PS50943">
    <property type="entry name" value="HTH_CROC1"/>
    <property type="match status" value="1"/>
</dbReference>
<dbReference type="PANTHER" id="PTHR35010">
    <property type="entry name" value="BLL4672 PROTEIN-RELATED"/>
    <property type="match status" value="1"/>
</dbReference>
<dbReference type="InterPro" id="IPR001387">
    <property type="entry name" value="Cro/C1-type_HTH"/>
</dbReference>
<gene>
    <name evidence="3" type="ORF">RNC47_10610</name>
</gene>
<evidence type="ECO:0000256" key="1">
    <source>
        <dbReference type="SAM" id="MobiDB-lite"/>
    </source>
</evidence>
<dbReference type="Pfam" id="PF17765">
    <property type="entry name" value="MLTR_LBD"/>
    <property type="match status" value="1"/>
</dbReference>
<dbReference type="Pfam" id="PF13560">
    <property type="entry name" value="HTH_31"/>
    <property type="match status" value="1"/>
</dbReference>
<evidence type="ECO:0000259" key="2">
    <source>
        <dbReference type="PROSITE" id="PS50943"/>
    </source>
</evidence>
<dbReference type="EMBL" id="JAVREM010000008">
    <property type="protein sequence ID" value="MDT0318788.1"/>
    <property type="molecule type" value="Genomic_DNA"/>
</dbReference>
<feature type="domain" description="HTH cro/C1-type" evidence="2">
    <location>
        <begin position="36"/>
        <end position="83"/>
    </location>
</feature>
<evidence type="ECO:0000313" key="4">
    <source>
        <dbReference type="Proteomes" id="UP001183420"/>
    </source>
</evidence>
<proteinExistence type="predicted"/>
<evidence type="ECO:0000313" key="3">
    <source>
        <dbReference type="EMBL" id="MDT0318788.1"/>
    </source>
</evidence>
<dbReference type="InterPro" id="IPR010982">
    <property type="entry name" value="Lambda_DNA-bd_dom_sf"/>
</dbReference>
<protein>
    <submittedName>
        <fullName evidence="3">Helix-turn-helix transcriptional regulator</fullName>
    </submittedName>
</protein>
<dbReference type="SMART" id="SM00530">
    <property type="entry name" value="HTH_XRE"/>
    <property type="match status" value="1"/>
</dbReference>
<accession>A0ABU2LMJ9</accession>
<feature type="region of interest" description="Disordered" evidence="1">
    <location>
        <begin position="279"/>
        <end position="301"/>
    </location>
</feature>
<dbReference type="Proteomes" id="UP001183420">
    <property type="component" value="Unassembled WGS sequence"/>
</dbReference>
<dbReference type="PANTHER" id="PTHR35010:SF2">
    <property type="entry name" value="BLL4672 PROTEIN"/>
    <property type="match status" value="1"/>
</dbReference>
<keyword evidence="4" id="KW-1185">Reference proteome</keyword>
<dbReference type="Gene3D" id="1.10.260.40">
    <property type="entry name" value="lambda repressor-like DNA-binding domains"/>
    <property type="match status" value="1"/>
</dbReference>
<dbReference type="Gene3D" id="3.30.450.180">
    <property type="match status" value="1"/>
</dbReference>
<organism evidence="3 4">
    <name type="scientific">Streptomyces millisiae</name>
    <dbReference type="NCBI Taxonomy" id="3075542"/>
    <lineage>
        <taxon>Bacteria</taxon>
        <taxon>Bacillati</taxon>
        <taxon>Actinomycetota</taxon>
        <taxon>Actinomycetes</taxon>
        <taxon>Kitasatosporales</taxon>
        <taxon>Streptomycetaceae</taxon>
        <taxon>Streptomyces</taxon>
    </lineage>
</organism>
<name>A0ABU2LMJ9_9ACTN</name>
<dbReference type="SUPFAM" id="SSF47413">
    <property type="entry name" value="lambda repressor-like DNA-binding domains"/>
    <property type="match status" value="1"/>
</dbReference>